<dbReference type="KEGG" id="lacs:H4075_03110"/>
<dbReference type="Proteomes" id="UP000515344">
    <property type="component" value="Chromosome"/>
</dbReference>
<dbReference type="AlphaFoldDB" id="A0A7G5XIA3"/>
<reference evidence="2" key="1">
    <citation type="submission" date="2020-08" db="EMBL/GenBank/DDBJ databases">
        <title>Lacibacter sp. S13-6-6 genome sequencing.</title>
        <authorList>
            <person name="Jin L."/>
        </authorList>
    </citation>
    <scope>NUCLEOTIDE SEQUENCE [LARGE SCALE GENOMIC DNA]</scope>
    <source>
        <strain evidence="2">S13-6-6</strain>
    </source>
</reference>
<sequence length="274" mass="31231">MKNIIAIVITLLTISNSYSQTKADTSIIITTPGKTIRLYNLNAEDQYDYEYCCNGKSIVIYSIKTDSLSKRNVKVASNGKLYECALKDLNLDLQTIDILKSWTLEHEKMRETKAIRYFEISKEIEAAEAKLELLKSTKVVNKAIQQGLVVTWDWSEEKLVTIKSQSFEFKILNPSKKKIKYIYLTVSIINTVGDFIAKKTLTLVGPIEINDRVSYNFENVFMSNVVGKSQINTIKVEYFDKTAKVFSGQAVNSVIVSEDEYQKFITYLESTSNK</sequence>
<protein>
    <submittedName>
        <fullName evidence="1">Uncharacterized protein</fullName>
    </submittedName>
</protein>
<name>A0A7G5XIA3_9BACT</name>
<keyword evidence="2" id="KW-1185">Reference proteome</keyword>
<dbReference type="RefSeq" id="WP_182804060.1">
    <property type="nucleotide sequence ID" value="NZ_CP060007.1"/>
</dbReference>
<proteinExistence type="predicted"/>
<organism evidence="1 2">
    <name type="scientific">Lacibacter sediminis</name>
    <dbReference type="NCBI Taxonomy" id="2760713"/>
    <lineage>
        <taxon>Bacteria</taxon>
        <taxon>Pseudomonadati</taxon>
        <taxon>Bacteroidota</taxon>
        <taxon>Chitinophagia</taxon>
        <taxon>Chitinophagales</taxon>
        <taxon>Chitinophagaceae</taxon>
        <taxon>Lacibacter</taxon>
    </lineage>
</organism>
<accession>A0A7G5XIA3</accession>
<evidence type="ECO:0000313" key="2">
    <source>
        <dbReference type="Proteomes" id="UP000515344"/>
    </source>
</evidence>
<evidence type="ECO:0000313" key="1">
    <source>
        <dbReference type="EMBL" id="QNA45206.1"/>
    </source>
</evidence>
<dbReference type="EMBL" id="CP060007">
    <property type="protein sequence ID" value="QNA45206.1"/>
    <property type="molecule type" value="Genomic_DNA"/>
</dbReference>
<gene>
    <name evidence="1" type="ORF">H4075_03110</name>
</gene>